<dbReference type="EMBL" id="JBEUKS010000015">
    <property type="protein sequence ID" value="MFC1443186.1"/>
    <property type="molecule type" value="Genomic_DNA"/>
</dbReference>
<dbReference type="SUPFAM" id="SSF48452">
    <property type="entry name" value="TPR-like"/>
    <property type="match status" value="2"/>
</dbReference>
<comment type="caution">
    <text evidence="6">The sequence shown here is derived from an EMBL/GenBank/DDBJ whole genome shotgun (WGS) entry which is preliminary data.</text>
</comment>
<feature type="region of interest" description="Disordered" evidence="4">
    <location>
        <begin position="217"/>
        <end position="238"/>
    </location>
</feature>
<dbReference type="PANTHER" id="PTHR44688">
    <property type="entry name" value="DNA-BINDING TRANSCRIPTIONAL ACTIVATOR DEVR_DOSR"/>
    <property type="match status" value="1"/>
</dbReference>
<dbReference type="RefSeq" id="WP_380568234.1">
    <property type="nucleotide sequence ID" value="NZ_JBEUKS010000015.1"/>
</dbReference>
<dbReference type="Gene3D" id="1.10.10.10">
    <property type="entry name" value="Winged helix-like DNA-binding domain superfamily/Winged helix DNA-binding domain"/>
    <property type="match status" value="1"/>
</dbReference>
<name>A0ABV6XY36_9ACTN</name>
<dbReference type="SUPFAM" id="SSF46894">
    <property type="entry name" value="C-terminal effector domain of the bipartite response regulators"/>
    <property type="match status" value="1"/>
</dbReference>
<dbReference type="CDD" id="cd06170">
    <property type="entry name" value="LuxR_C_like"/>
    <property type="match status" value="1"/>
</dbReference>
<dbReference type="InterPro" id="IPR027417">
    <property type="entry name" value="P-loop_NTPase"/>
</dbReference>
<sequence length="992" mass="105198">MRRRGCAGWERGSSLLLEDPAWENSAELVGRPAELHCLSELVRRMSTGRGGVLEITGEPGIGKTSLLGQLAQQAVAAGARVLRVHAVHGTTEHGQVVGELLAALEGRRPAASHTGPPVEPDLRSLLGSWAADQGGVLLLDDVHLCDEQSARAVAQLLRRPPSGPFAMALAHRPRQTGALLTDALERGAETGDVIRLTPSPLDTQATSTLLGLWRARTNTPFPGTAPRNDLPAARRPSWEPMNQGAYAEQLHAASGGNPRLLQILAAARWDPDEWPLSAGPDRDGLRRAAAPLLTEFTALSTVAATTAEVAAVLGDPFLPAEVAAISGLGVERTLGAFTELSAADLIRPLPWGGRYAFRHPVLGHVVLEHASPSLRLSAHSAALELLTARRAPAVQRARHAEYLVGSGSVPALQGLIEGAAEATAQAPATAARWLGLALEHLPTGTGISATRAVLVLDCCRALTAVGHLREARSLAHELLRHRSDLPDDLAVRAYAVCGEVERLLGRYQEADAVVHAGLDLLPRPLPVPLPGPAAELITTHGRVQMFRDAYAQARDLVREAAQAASGADPMAPYLRALAAFGDTQLGLLPEAAPEITECARLVDALPDATAASMPEVLAMLGCSELFHERIHDAYRHLERGLDATSGGSRRYLRINQLVALCHLDQLTGRLDALGRRAREAELLARMIGADEGAGIALTLRATGLLWTRPCRDTGRVIEIAEEGHALAHAVRGLRANVTVGLLAYVQFYGGHPADCLRTLAEAGGPRLRGLLPPWRASLLALASTAALRCGDIDAARSWAVAAEATATQLGLPLQQQHVRRAQAELHAAVGDHDAAAELFHQAAEAFRRAGLPVEHALTLLAGARSAHTAGGRSRALEWLDSAAKVSRGCGARRILEEVARARAELTPPHPADGSVVTLSNLSTNPAVALLSNREREIARLAVMGRSTKEIAEQLFLSARTVDTHLGNIYRKLGIRSRAALLHALSSGVANIP</sequence>
<evidence type="ECO:0000256" key="4">
    <source>
        <dbReference type="SAM" id="MobiDB-lite"/>
    </source>
</evidence>
<dbReference type="InterPro" id="IPR041664">
    <property type="entry name" value="AAA_16"/>
</dbReference>
<keyword evidence="7" id="KW-1185">Reference proteome</keyword>
<dbReference type="Proteomes" id="UP001592581">
    <property type="component" value="Unassembled WGS sequence"/>
</dbReference>
<dbReference type="Pfam" id="PF00196">
    <property type="entry name" value="GerE"/>
    <property type="match status" value="1"/>
</dbReference>
<dbReference type="SUPFAM" id="SSF52540">
    <property type="entry name" value="P-loop containing nucleoside triphosphate hydrolases"/>
    <property type="match status" value="1"/>
</dbReference>
<keyword evidence="3" id="KW-0804">Transcription</keyword>
<dbReference type="InterPro" id="IPR003593">
    <property type="entry name" value="AAA+_ATPase"/>
</dbReference>
<proteinExistence type="predicted"/>
<dbReference type="SMART" id="SM00382">
    <property type="entry name" value="AAA"/>
    <property type="match status" value="1"/>
</dbReference>
<accession>A0ABV6XY36</accession>
<organism evidence="6 7">
    <name type="scientific">Streptacidiphilus jeojiensis</name>
    <dbReference type="NCBI Taxonomy" id="3229225"/>
    <lineage>
        <taxon>Bacteria</taxon>
        <taxon>Bacillati</taxon>
        <taxon>Actinomycetota</taxon>
        <taxon>Actinomycetes</taxon>
        <taxon>Kitasatosporales</taxon>
        <taxon>Streptomycetaceae</taxon>
        <taxon>Streptacidiphilus</taxon>
    </lineage>
</organism>
<evidence type="ECO:0000259" key="5">
    <source>
        <dbReference type="PROSITE" id="PS50043"/>
    </source>
</evidence>
<dbReference type="PANTHER" id="PTHR44688:SF16">
    <property type="entry name" value="DNA-BINDING TRANSCRIPTIONAL ACTIVATOR DEVR_DOSR"/>
    <property type="match status" value="1"/>
</dbReference>
<dbReference type="Pfam" id="PF13191">
    <property type="entry name" value="AAA_16"/>
    <property type="match status" value="1"/>
</dbReference>
<keyword evidence="2" id="KW-0238">DNA-binding</keyword>
<evidence type="ECO:0000256" key="3">
    <source>
        <dbReference type="ARBA" id="ARBA00023163"/>
    </source>
</evidence>
<dbReference type="InterPro" id="IPR000792">
    <property type="entry name" value="Tscrpt_reg_LuxR_C"/>
</dbReference>
<evidence type="ECO:0000313" key="6">
    <source>
        <dbReference type="EMBL" id="MFC1443186.1"/>
    </source>
</evidence>
<dbReference type="PROSITE" id="PS50043">
    <property type="entry name" value="HTH_LUXR_2"/>
    <property type="match status" value="1"/>
</dbReference>
<dbReference type="InterPro" id="IPR016032">
    <property type="entry name" value="Sig_transdc_resp-reg_C-effctor"/>
</dbReference>
<dbReference type="Gene3D" id="1.25.40.10">
    <property type="entry name" value="Tetratricopeptide repeat domain"/>
    <property type="match status" value="1"/>
</dbReference>
<dbReference type="InterPro" id="IPR036388">
    <property type="entry name" value="WH-like_DNA-bd_sf"/>
</dbReference>
<dbReference type="PROSITE" id="PS00622">
    <property type="entry name" value="HTH_LUXR_1"/>
    <property type="match status" value="1"/>
</dbReference>
<reference evidence="6 7" key="1">
    <citation type="submission" date="2024-06" db="EMBL/GenBank/DDBJ databases">
        <authorList>
            <person name="Lee S.D."/>
        </authorList>
    </citation>
    <scope>NUCLEOTIDE SEQUENCE [LARGE SCALE GENOMIC DNA]</scope>
    <source>
        <strain evidence="6 7">N1-10</strain>
    </source>
</reference>
<dbReference type="PRINTS" id="PR00038">
    <property type="entry name" value="HTHLUXR"/>
</dbReference>
<evidence type="ECO:0000256" key="2">
    <source>
        <dbReference type="ARBA" id="ARBA00023125"/>
    </source>
</evidence>
<evidence type="ECO:0000256" key="1">
    <source>
        <dbReference type="ARBA" id="ARBA00023015"/>
    </source>
</evidence>
<protein>
    <submittedName>
        <fullName evidence="6">LuxR C-terminal-related transcriptional regulator</fullName>
    </submittedName>
</protein>
<gene>
    <name evidence="6" type="ORF">ABUW04_33610</name>
</gene>
<dbReference type="SMART" id="SM00421">
    <property type="entry name" value="HTH_LUXR"/>
    <property type="match status" value="1"/>
</dbReference>
<dbReference type="Gene3D" id="3.40.50.300">
    <property type="entry name" value="P-loop containing nucleotide triphosphate hydrolases"/>
    <property type="match status" value="1"/>
</dbReference>
<dbReference type="InterPro" id="IPR011990">
    <property type="entry name" value="TPR-like_helical_dom_sf"/>
</dbReference>
<evidence type="ECO:0000313" key="7">
    <source>
        <dbReference type="Proteomes" id="UP001592581"/>
    </source>
</evidence>
<keyword evidence="1" id="KW-0805">Transcription regulation</keyword>
<feature type="domain" description="HTH luxR-type" evidence="5">
    <location>
        <begin position="923"/>
        <end position="987"/>
    </location>
</feature>